<gene>
    <name evidence="6" type="ORF">CNEO2_1080002</name>
</gene>
<dbReference type="SUPFAM" id="SSF56349">
    <property type="entry name" value="DNA breaking-rejoining enzymes"/>
    <property type="match status" value="1"/>
</dbReference>
<keyword evidence="5" id="KW-0233">DNA recombination</keyword>
<sequence length="359" mass="41632">MDYKEHIRKKDGGLQAILSYKEGRKWKQKSKQGFEDSKKGEKKAQQWMHDMLNQLENDLHLNRNYKNITFKDFTDMYIEDRKANLSDNTIATFDTAFKKFSDLNNLELKKITTMDIQRCVNKMSNANARESSIKTHISKLKTAFNYAVNKYSIISVSPVKDIEFKGEKSGIKVALNKVEVNKLLDNVKKSHSVKYYIITLLAVKCGLRIGEILGLTWDKIDFKNCMLEINIQWNKIDGSYGFAKLKSNNSYRKVPFNNLVKSELLHYKNSNVININNKLFNLNNTKSLSTYLRNIYIKAGFDITIHELRHTYATNLIYNGLDLKTVAKLLGHDIEQTMKTYSHVNDDMMNEAINIINKI</sequence>
<reference evidence="6" key="1">
    <citation type="submission" date="2022-10" db="EMBL/GenBank/DDBJ databases">
        <authorList>
            <person name="Aires J."/>
            <person name="Mesa V."/>
        </authorList>
    </citation>
    <scope>NUCLEOTIDE SEQUENCE</scope>
    <source>
        <strain evidence="6">Clostridium neonatale JD116</strain>
    </source>
</reference>
<dbReference type="InterPro" id="IPR010998">
    <property type="entry name" value="Integrase_recombinase_N"/>
</dbReference>
<dbReference type="EMBL" id="CAMTCP010000009">
    <property type="protein sequence ID" value="CAI3538694.1"/>
    <property type="molecule type" value="Genomic_DNA"/>
</dbReference>
<dbReference type="PANTHER" id="PTHR30349:SF41">
    <property type="entry name" value="INTEGRASE_RECOMBINASE PROTEIN MJ0367-RELATED"/>
    <property type="match status" value="1"/>
</dbReference>
<dbReference type="Proteomes" id="UP001189143">
    <property type="component" value="Unassembled WGS sequence"/>
</dbReference>
<dbReference type="CDD" id="cd01189">
    <property type="entry name" value="INT_ICEBs1_C_like"/>
    <property type="match status" value="1"/>
</dbReference>
<dbReference type="InterPro" id="IPR011010">
    <property type="entry name" value="DNA_brk_join_enz"/>
</dbReference>
<evidence type="ECO:0000313" key="6">
    <source>
        <dbReference type="EMBL" id="CAI3538694.1"/>
    </source>
</evidence>
<dbReference type="RefSeq" id="WP_317048929.1">
    <property type="nucleotide sequence ID" value="NZ_CAMRXC010000266.1"/>
</dbReference>
<dbReference type="GO" id="GO:0006310">
    <property type="term" value="P:DNA recombination"/>
    <property type="evidence" value="ECO:0007669"/>
    <property type="project" value="UniProtKB-KW"/>
</dbReference>
<evidence type="ECO:0000256" key="5">
    <source>
        <dbReference type="ARBA" id="ARBA00023172"/>
    </source>
</evidence>
<evidence type="ECO:0000313" key="7">
    <source>
        <dbReference type="Proteomes" id="UP001189143"/>
    </source>
</evidence>
<evidence type="ECO:0000256" key="4">
    <source>
        <dbReference type="ARBA" id="ARBA00023125"/>
    </source>
</evidence>
<dbReference type="Pfam" id="PF00589">
    <property type="entry name" value="Phage_integrase"/>
    <property type="match status" value="1"/>
</dbReference>
<dbReference type="Pfam" id="PF14659">
    <property type="entry name" value="Phage_int_SAM_3"/>
    <property type="match status" value="1"/>
</dbReference>
<protein>
    <submittedName>
        <fullName evidence="6">Integrase</fullName>
    </submittedName>
</protein>
<keyword evidence="3" id="KW-0229">DNA integration</keyword>
<accession>A0AAD1YB68</accession>
<dbReference type="InterPro" id="IPR044068">
    <property type="entry name" value="CB"/>
</dbReference>
<dbReference type="GO" id="GO:0015074">
    <property type="term" value="P:DNA integration"/>
    <property type="evidence" value="ECO:0007669"/>
    <property type="project" value="UniProtKB-KW"/>
</dbReference>
<keyword evidence="4" id="KW-0238">DNA-binding</keyword>
<dbReference type="InterPro" id="IPR050090">
    <property type="entry name" value="Tyrosine_recombinase_XerCD"/>
</dbReference>
<dbReference type="AlphaFoldDB" id="A0AAD1YB68"/>
<name>A0AAD1YB68_9CLOT</name>
<dbReference type="GO" id="GO:0003677">
    <property type="term" value="F:DNA binding"/>
    <property type="evidence" value="ECO:0007669"/>
    <property type="project" value="UniProtKB-UniRule"/>
</dbReference>
<dbReference type="PROSITE" id="PS51900">
    <property type="entry name" value="CB"/>
    <property type="match status" value="1"/>
</dbReference>
<dbReference type="InterPro" id="IPR002104">
    <property type="entry name" value="Integrase_catalytic"/>
</dbReference>
<organism evidence="6 7">
    <name type="scientific">Clostridium neonatale</name>
    <dbReference type="NCBI Taxonomy" id="137838"/>
    <lineage>
        <taxon>Bacteria</taxon>
        <taxon>Bacillati</taxon>
        <taxon>Bacillota</taxon>
        <taxon>Clostridia</taxon>
        <taxon>Eubacteriales</taxon>
        <taxon>Clostridiaceae</taxon>
        <taxon>Clostridium</taxon>
    </lineage>
</organism>
<proteinExistence type="inferred from homology"/>
<comment type="similarity">
    <text evidence="2">Belongs to the 'phage' integrase family.</text>
</comment>
<dbReference type="PANTHER" id="PTHR30349">
    <property type="entry name" value="PHAGE INTEGRASE-RELATED"/>
    <property type="match status" value="1"/>
</dbReference>
<dbReference type="Gene3D" id="1.10.443.10">
    <property type="entry name" value="Intergrase catalytic core"/>
    <property type="match status" value="1"/>
</dbReference>
<dbReference type="PROSITE" id="PS51898">
    <property type="entry name" value="TYR_RECOMBINASE"/>
    <property type="match status" value="1"/>
</dbReference>
<evidence type="ECO:0000256" key="2">
    <source>
        <dbReference type="ARBA" id="ARBA00008857"/>
    </source>
</evidence>
<dbReference type="InterPro" id="IPR013762">
    <property type="entry name" value="Integrase-like_cat_sf"/>
</dbReference>
<comment type="function">
    <text evidence="1">Site-specific tyrosine recombinase, which acts by catalyzing the cutting and rejoining of the recombining DNA molecules.</text>
</comment>
<comment type="caution">
    <text evidence="6">The sequence shown here is derived from an EMBL/GenBank/DDBJ whole genome shotgun (WGS) entry which is preliminary data.</text>
</comment>
<dbReference type="InterPro" id="IPR004107">
    <property type="entry name" value="Integrase_SAM-like_N"/>
</dbReference>
<evidence type="ECO:0000256" key="1">
    <source>
        <dbReference type="ARBA" id="ARBA00003283"/>
    </source>
</evidence>
<dbReference type="Gene3D" id="1.10.150.130">
    <property type="match status" value="1"/>
</dbReference>
<evidence type="ECO:0000256" key="3">
    <source>
        <dbReference type="ARBA" id="ARBA00022908"/>
    </source>
</evidence>